<feature type="domain" description="Peptidase M13 C-terminal" evidence="8">
    <location>
        <begin position="439"/>
        <end position="629"/>
    </location>
</feature>
<dbReference type="PRINTS" id="PR00786">
    <property type="entry name" value="NEPRILYSIN"/>
</dbReference>
<dbReference type="PANTHER" id="PTHR11733:SF167">
    <property type="entry name" value="FI17812P1-RELATED"/>
    <property type="match status" value="1"/>
</dbReference>
<dbReference type="Gene3D" id="1.10.1380.10">
    <property type="entry name" value="Neutral endopeptidase , domain2"/>
    <property type="match status" value="1"/>
</dbReference>
<reference evidence="11 13" key="3">
    <citation type="submission" date="2017-12" db="EMBL/GenBank/DDBJ databases">
        <title>Phylogenetic diversity of female urinary microbiome.</title>
        <authorList>
            <person name="Thomas-White K."/>
            <person name="Wolfe A.J."/>
        </authorList>
    </citation>
    <scope>NUCLEOTIDE SEQUENCE [LARGE SCALE GENOMIC DNA]</scope>
    <source>
        <strain evidence="11 13">UMB0139</strain>
    </source>
</reference>
<evidence type="ECO:0000256" key="7">
    <source>
        <dbReference type="ARBA" id="ARBA00023049"/>
    </source>
</evidence>
<evidence type="ECO:0000256" key="6">
    <source>
        <dbReference type="ARBA" id="ARBA00022833"/>
    </source>
</evidence>
<dbReference type="InterPro" id="IPR018497">
    <property type="entry name" value="Peptidase_M13_C"/>
</dbReference>
<dbReference type="InterPro" id="IPR008753">
    <property type="entry name" value="Peptidase_M13_N"/>
</dbReference>
<dbReference type="Gene3D" id="3.40.390.10">
    <property type="entry name" value="Collagenase (Catalytic Domain)"/>
    <property type="match status" value="1"/>
</dbReference>
<keyword evidence="7" id="KW-0482">Metalloprotease</keyword>
<dbReference type="GeneID" id="92902540"/>
<sequence>MTIDYDSIKDDLYLAVNGDWLAQAEIPADKPATGGFTSLRDRMEDLLLEESQAMREGKIALDQPELEEFVAYYNKALDFEGREAQGSQPLEEEIDQVKALENLADLQTFAKDWTLKNNDLPFAISVEADMKDTDHYTLYLDTPGLVLPDTTYYEEGNEAGQSLLAVYAKQSEELLSYCGIGQADQVTARALAFDRSLAQYMKSNEELADYPKLYNPRTMDQVQAYSASFDFKAYFEALLGQVPDQVIVTQPVFFEHFDELVNADSFDQMKAWLLVQVVNAASNCLSEEMRQIGSQYSLALSGNPETLSKEKQAFYASTAMFDQVIGLYYGKKHFGSQAREDVRQMVVEMIEVYKKRLEANDWLSPETIDKAIVKLDAIDILVGYPDTYPDIYSKFKVDPELSFYGNLQVFSRIKIADRLGRYGQEVDRTEWGMSPATVNAYYNPSFNHICFPAAILQAPFYAIDQSRSQNYGGIGAVIAHEISHAFDNNGAQFDEKGNMTNWWQEQDYEVFSAKAEEMVDQFDGLPFAGGQVNGRMTVSENIADAGGLQAALEACQHEKDYDLEAFFINWARIWCQKARDQYKQLLLNMDVHAPSPLRANVQVKNIDAFHTCFGIQEGDPMYLAKENRVVVW</sequence>
<dbReference type="PROSITE" id="PS51885">
    <property type="entry name" value="NEPRILYSIN"/>
    <property type="match status" value="1"/>
</dbReference>
<evidence type="ECO:0000313" key="10">
    <source>
        <dbReference type="EMBL" id="AMB93341.1"/>
    </source>
</evidence>
<dbReference type="OrthoDB" id="9775677at2"/>
<dbReference type="InterPro" id="IPR024079">
    <property type="entry name" value="MetalloPept_cat_dom_sf"/>
</dbReference>
<dbReference type="SUPFAM" id="SSF55486">
    <property type="entry name" value="Metalloproteases ('zincins'), catalytic domain"/>
    <property type="match status" value="1"/>
</dbReference>
<keyword evidence="3" id="KW-0645">Protease</keyword>
<keyword evidence="12" id="KW-1185">Reference proteome</keyword>
<evidence type="ECO:0000256" key="2">
    <source>
        <dbReference type="ARBA" id="ARBA00007357"/>
    </source>
</evidence>
<feature type="domain" description="Peptidase M13 N-terminal" evidence="9">
    <location>
        <begin position="9"/>
        <end position="385"/>
    </location>
</feature>
<comment type="similarity">
    <text evidence="2">Belongs to the peptidase M13 family.</text>
</comment>
<dbReference type="Pfam" id="PF05649">
    <property type="entry name" value="Peptidase_M13_N"/>
    <property type="match status" value="1"/>
</dbReference>
<evidence type="ECO:0000313" key="11">
    <source>
        <dbReference type="EMBL" id="PKZ23052.1"/>
    </source>
</evidence>
<evidence type="ECO:0000259" key="8">
    <source>
        <dbReference type="Pfam" id="PF01431"/>
    </source>
</evidence>
<evidence type="ECO:0000256" key="4">
    <source>
        <dbReference type="ARBA" id="ARBA00022723"/>
    </source>
</evidence>
<dbReference type="Proteomes" id="UP000069912">
    <property type="component" value="Chromosome"/>
</dbReference>
<name>A0A109REH4_9LACT</name>
<protein>
    <submittedName>
        <fullName evidence="10">Peptidase M13</fullName>
    </submittedName>
</protein>
<proteinExistence type="inferred from homology"/>
<evidence type="ECO:0000256" key="3">
    <source>
        <dbReference type="ARBA" id="ARBA00022670"/>
    </source>
</evidence>
<dbReference type="CDD" id="cd08662">
    <property type="entry name" value="M13"/>
    <property type="match status" value="1"/>
</dbReference>
<dbReference type="GO" id="GO:0016485">
    <property type="term" value="P:protein processing"/>
    <property type="evidence" value="ECO:0007669"/>
    <property type="project" value="TreeGrafter"/>
</dbReference>
<dbReference type="EMBL" id="PKGY01000001">
    <property type="protein sequence ID" value="PKZ23052.1"/>
    <property type="molecule type" value="Genomic_DNA"/>
</dbReference>
<dbReference type="AlphaFoldDB" id="A0A109REH4"/>
<reference evidence="12" key="2">
    <citation type="submission" date="2016-01" db="EMBL/GenBank/DDBJ databases">
        <title>Six Aerococcus type strain genome sequencing and assembly using PacBio and Illumina Hiseq.</title>
        <authorList>
            <person name="Carkaci D."/>
            <person name="Dargis R."/>
            <person name="Nielsen X.C."/>
            <person name="Skovgaard O."/>
            <person name="Fuursted K."/>
            <person name="Christensen J.J."/>
        </authorList>
    </citation>
    <scope>NUCLEOTIDE SEQUENCE [LARGE SCALE GENOMIC DNA]</scope>
    <source>
        <strain evidence="12">CCUG43001</strain>
    </source>
</reference>
<dbReference type="PANTHER" id="PTHR11733">
    <property type="entry name" value="ZINC METALLOPROTEASE FAMILY M13 NEPRILYSIN-RELATED"/>
    <property type="match status" value="1"/>
</dbReference>
<evidence type="ECO:0000256" key="5">
    <source>
        <dbReference type="ARBA" id="ARBA00022801"/>
    </source>
</evidence>
<keyword evidence="6" id="KW-0862">Zinc</keyword>
<dbReference type="Pfam" id="PF01431">
    <property type="entry name" value="Peptidase_M13"/>
    <property type="match status" value="1"/>
</dbReference>
<dbReference type="InterPro" id="IPR000718">
    <property type="entry name" value="Peptidase_M13"/>
</dbReference>
<evidence type="ECO:0000256" key="1">
    <source>
        <dbReference type="ARBA" id="ARBA00001947"/>
    </source>
</evidence>
<dbReference type="GO" id="GO:0046872">
    <property type="term" value="F:metal ion binding"/>
    <property type="evidence" value="ECO:0007669"/>
    <property type="project" value="UniProtKB-KW"/>
</dbReference>
<dbReference type="RefSeq" id="WP_067971586.1">
    <property type="nucleotide sequence ID" value="NZ_CAJHKM010000003.1"/>
</dbReference>
<dbReference type="Proteomes" id="UP000234239">
    <property type="component" value="Unassembled WGS sequence"/>
</dbReference>
<keyword evidence="4" id="KW-0479">Metal-binding</keyword>
<comment type="cofactor">
    <cofactor evidence="1">
        <name>Zn(2+)</name>
        <dbReference type="ChEBI" id="CHEBI:29105"/>
    </cofactor>
</comment>
<organism evidence="10 12">
    <name type="scientific">Aerococcus sanguinicola</name>
    <dbReference type="NCBI Taxonomy" id="119206"/>
    <lineage>
        <taxon>Bacteria</taxon>
        <taxon>Bacillati</taxon>
        <taxon>Bacillota</taxon>
        <taxon>Bacilli</taxon>
        <taxon>Lactobacillales</taxon>
        <taxon>Aerococcaceae</taxon>
        <taxon>Aerococcus</taxon>
    </lineage>
</organism>
<evidence type="ECO:0000259" key="9">
    <source>
        <dbReference type="Pfam" id="PF05649"/>
    </source>
</evidence>
<reference evidence="10 12" key="1">
    <citation type="journal article" date="2016" name="Genome Announc.">
        <title>Complete Genome Sequences of Aerococcus christensenii CCUG 28831T, Aerococcus sanguinicola CCUG 43001T, Aerococcus urinae CCUG 36881T, Aerococcus urinaeequi CCUG 28094T, Aerococcus urinaehominis CCUG 42038 BT, and Aerococcus viridans CCUG 4311T.</title>
        <authorList>
            <person name="Carkaci D."/>
            <person name="Dargis R."/>
            <person name="Nielsen X.C."/>
            <person name="Skovgaard O."/>
            <person name="Fuursted K."/>
            <person name="Christensen J.J."/>
        </authorList>
    </citation>
    <scope>NUCLEOTIDE SEQUENCE [LARGE SCALE GENOMIC DNA]</scope>
    <source>
        <strain evidence="10 12">CCUG43001</strain>
    </source>
</reference>
<gene>
    <name evidence="10" type="ORF">AWM72_00435</name>
    <name evidence="11" type="ORF">CYJ28_00410</name>
</gene>
<dbReference type="GO" id="GO:0004222">
    <property type="term" value="F:metalloendopeptidase activity"/>
    <property type="evidence" value="ECO:0007669"/>
    <property type="project" value="InterPro"/>
</dbReference>
<keyword evidence="5" id="KW-0378">Hydrolase</keyword>
<evidence type="ECO:0000313" key="12">
    <source>
        <dbReference type="Proteomes" id="UP000069912"/>
    </source>
</evidence>
<dbReference type="KEGG" id="asan:AWM72_00435"/>
<accession>A0A109REH4</accession>
<dbReference type="InterPro" id="IPR042089">
    <property type="entry name" value="Peptidase_M13_dom_2"/>
</dbReference>
<evidence type="ECO:0000313" key="13">
    <source>
        <dbReference type="Proteomes" id="UP000234239"/>
    </source>
</evidence>
<dbReference type="EMBL" id="CP014160">
    <property type="protein sequence ID" value="AMB93341.1"/>
    <property type="molecule type" value="Genomic_DNA"/>
</dbReference>
<dbReference type="GO" id="GO:0005886">
    <property type="term" value="C:plasma membrane"/>
    <property type="evidence" value="ECO:0007669"/>
    <property type="project" value="TreeGrafter"/>
</dbReference>